<feature type="domain" description="MIF4G-like type 1" evidence="2">
    <location>
        <begin position="384"/>
        <end position="575"/>
    </location>
</feature>
<protein>
    <recommendedName>
        <fullName evidence="6">Nuclear cap-binding protein subunit 1</fullName>
    </recommendedName>
</protein>
<dbReference type="EMBL" id="CP144098">
    <property type="protein sequence ID" value="WWC85240.1"/>
    <property type="molecule type" value="Genomic_DNA"/>
</dbReference>
<dbReference type="GO" id="GO:0003729">
    <property type="term" value="F:mRNA binding"/>
    <property type="evidence" value="ECO:0007669"/>
    <property type="project" value="TreeGrafter"/>
</dbReference>
<dbReference type="FunFam" id="1.25.40.180:FF:000063">
    <property type="entry name" value="Unplaced genomic scaffold supercont1.20, whole genome shotgun sequence"/>
    <property type="match status" value="1"/>
</dbReference>
<dbReference type="RefSeq" id="XP_066072003.1">
    <property type="nucleotide sequence ID" value="XM_066215906.1"/>
</dbReference>
<evidence type="ECO:0000256" key="1">
    <source>
        <dbReference type="SAM" id="MobiDB-lite"/>
    </source>
</evidence>
<proteinExistence type="predicted"/>
<feature type="compositionally biased region" description="Gly residues" evidence="1">
    <location>
        <begin position="29"/>
        <end position="41"/>
    </location>
</feature>
<dbReference type="Gene3D" id="1.25.40.180">
    <property type="match status" value="3"/>
</dbReference>
<dbReference type="GO" id="GO:0005846">
    <property type="term" value="C:nuclear cap binding complex"/>
    <property type="evidence" value="ECO:0007669"/>
    <property type="project" value="InterPro"/>
</dbReference>
<dbReference type="GO" id="GO:0005634">
    <property type="term" value="C:nucleus"/>
    <property type="evidence" value="ECO:0007669"/>
    <property type="project" value="TreeGrafter"/>
</dbReference>
<sequence>MSYQNGFNQMMGFGNPYAQAFNGQPAFGSPGGGGYGRGGGRGRGRDDRRGGGRGRGGGGGGGGRDRPPIPENSNARMRKMVIKLGDDENFEPVEDTHRLSRVLKRGWSEGSAGVCEGFRISVTQQPHKHSYLVVLLLELSRNIKSTQGAIDSEEAITGEKRKADDAEDGSESGREVLEDLSRALRGWVEGREWQNVRLGLQFFSSLVPAGLVTSSSLLGLYKSLLAVLEEVGGGGDRAERAVRAVGEGLIRSGKVLYEANPDDVENLVSAIEGYIIGRRNETKALIDPFSPILASGQETTPTPDTLDNFLSALHALRANFFNPPESLPRHWESVVLSEGTIQAEPYDIAPISMPPEMYAVDAHELDKGEGLIGNIQLFADEVVPSPDTLEGWVLRSLTLDLMNIYEVNRKECATLLLSLRKFLPSNTFKPLQPPAEGEEENNDLSTWSPESLVISTLLNGLLTLPKSAYKSVYYASVITELCKLSPNTVAPPVGRAVRKIFSYLGTDGLDVEITRRVAEWFSVHLSNFGFQWMWKEWIPELELPASHPKRAFMRRVTELEVRLAYYDRILDTLPEPMQAEGAGVISSQPPEPVWAYEKPDHPLHNEAKELLQLFRSKATVSEIRLHIESIANSTSGPGESLYPNYKKMIFETLLHLGSRSFSHFLNATERYLDLLRYLTSDQESRKNLLQSIWIYWKFSNQLKLITLDKYLQYGILEGSDIINFLFLIEKKMEQEEDYDEIEISLNGNGWTDEWKWEILKMTLEKHIGRVQSIKNKLKFIEREDEMARARRNAEILEKGGDVGADDDIENDMTEESRPEGSKAFNDAQTSLDIQASRLEKLLILTVKQFVSTLLPGSFADETSSNSSGGNQGLKSVLTLLESGEESLWSIRAKFGWYKEFVRLYSTQLIPLAEPIESTIFSNLTINESTDDIEKRAIDLVKSVWNSCLEI</sequence>
<dbReference type="InterPro" id="IPR016024">
    <property type="entry name" value="ARM-type_fold"/>
</dbReference>
<reference evidence="4 5" key="1">
    <citation type="submission" date="2024-01" db="EMBL/GenBank/DDBJ databases">
        <title>Comparative genomics of Cryptococcus and Kwoniella reveals pathogenesis evolution and contrasting modes of karyotype evolution via chromosome fusion or intercentromeric recombination.</title>
        <authorList>
            <person name="Coelho M.A."/>
            <person name="David-Palma M."/>
            <person name="Shea T."/>
            <person name="Bowers K."/>
            <person name="McGinley-Smith S."/>
            <person name="Mohammad A.W."/>
            <person name="Gnirke A."/>
            <person name="Yurkov A.M."/>
            <person name="Nowrousian M."/>
            <person name="Sun S."/>
            <person name="Cuomo C.A."/>
            <person name="Heitman J."/>
        </authorList>
    </citation>
    <scope>NUCLEOTIDE SEQUENCE [LARGE SCALE GENOMIC DNA]</scope>
    <source>
        <strain evidence="4 5">CBS 6074</strain>
    </source>
</reference>
<feature type="compositionally biased region" description="Acidic residues" evidence="1">
    <location>
        <begin position="803"/>
        <end position="813"/>
    </location>
</feature>
<dbReference type="InterPro" id="IPR015174">
    <property type="entry name" value="MIF4G-like_typ-2"/>
</dbReference>
<feature type="region of interest" description="Disordered" evidence="1">
    <location>
        <begin position="800"/>
        <end position="823"/>
    </location>
</feature>
<feature type="region of interest" description="Disordered" evidence="1">
    <location>
        <begin position="154"/>
        <end position="174"/>
    </location>
</feature>
<organism evidence="4 5">
    <name type="scientific">Kwoniella dendrophila CBS 6074</name>
    <dbReference type="NCBI Taxonomy" id="1295534"/>
    <lineage>
        <taxon>Eukaryota</taxon>
        <taxon>Fungi</taxon>
        <taxon>Dikarya</taxon>
        <taxon>Basidiomycota</taxon>
        <taxon>Agaricomycotina</taxon>
        <taxon>Tremellomycetes</taxon>
        <taxon>Tremellales</taxon>
        <taxon>Cryptococcaceae</taxon>
        <taxon>Kwoniella</taxon>
    </lineage>
</organism>
<dbReference type="AlphaFoldDB" id="A0AAX4JIH7"/>
<evidence type="ECO:0000259" key="3">
    <source>
        <dbReference type="Pfam" id="PF09090"/>
    </source>
</evidence>
<keyword evidence="5" id="KW-1185">Reference proteome</keyword>
<dbReference type="PANTHER" id="PTHR12412:SF2">
    <property type="entry name" value="NUCLEAR CAP-BINDING PROTEIN SUBUNIT 1"/>
    <property type="match status" value="1"/>
</dbReference>
<dbReference type="PANTHER" id="PTHR12412">
    <property type="entry name" value="CAP BINDING PROTEIN"/>
    <property type="match status" value="1"/>
</dbReference>
<feature type="compositionally biased region" description="Gly residues" evidence="1">
    <location>
        <begin position="53"/>
        <end position="62"/>
    </location>
</feature>
<dbReference type="GeneID" id="91090774"/>
<dbReference type="GO" id="GO:0000184">
    <property type="term" value="P:nuclear-transcribed mRNA catabolic process, nonsense-mediated decay"/>
    <property type="evidence" value="ECO:0007669"/>
    <property type="project" value="TreeGrafter"/>
</dbReference>
<dbReference type="SUPFAM" id="SSF48371">
    <property type="entry name" value="ARM repeat"/>
    <property type="match status" value="3"/>
</dbReference>
<evidence type="ECO:0008006" key="6">
    <source>
        <dbReference type="Google" id="ProtNLM"/>
    </source>
</evidence>
<accession>A0AAX4JIH7</accession>
<name>A0AAX4JIH7_9TREE</name>
<feature type="domain" description="MIF4G-like type 2" evidence="3">
    <location>
        <begin position="594"/>
        <end position="907"/>
    </location>
</feature>
<evidence type="ECO:0000313" key="5">
    <source>
        <dbReference type="Proteomes" id="UP001355207"/>
    </source>
</evidence>
<dbReference type="InterPro" id="IPR027159">
    <property type="entry name" value="CBP80"/>
</dbReference>
<dbReference type="Pfam" id="PF09090">
    <property type="entry name" value="MIF4G_like_2"/>
    <property type="match status" value="1"/>
</dbReference>
<dbReference type="Proteomes" id="UP001355207">
    <property type="component" value="Chromosome 1"/>
</dbReference>
<dbReference type="Pfam" id="PF09088">
    <property type="entry name" value="MIF4G_like"/>
    <property type="match status" value="1"/>
</dbReference>
<gene>
    <name evidence="4" type="ORF">L201_000102</name>
</gene>
<dbReference type="GO" id="GO:0006406">
    <property type="term" value="P:mRNA export from nucleus"/>
    <property type="evidence" value="ECO:0007669"/>
    <property type="project" value="InterPro"/>
</dbReference>
<feature type="region of interest" description="Disordered" evidence="1">
    <location>
        <begin position="24"/>
        <end position="74"/>
    </location>
</feature>
<dbReference type="InterPro" id="IPR015172">
    <property type="entry name" value="MIF4G-like_typ-1"/>
</dbReference>
<dbReference type="GO" id="GO:0000339">
    <property type="term" value="F:RNA cap binding"/>
    <property type="evidence" value="ECO:0007669"/>
    <property type="project" value="InterPro"/>
</dbReference>
<evidence type="ECO:0000259" key="2">
    <source>
        <dbReference type="Pfam" id="PF09088"/>
    </source>
</evidence>
<evidence type="ECO:0000313" key="4">
    <source>
        <dbReference type="EMBL" id="WWC85240.1"/>
    </source>
</evidence>